<comment type="caution">
    <text evidence="2">The sequence shown here is derived from an EMBL/GenBank/DDBJ whole genome shotgun (WGS) entry which is preliminary data.</text>
</comment>
<dbReference type="SUPFAM" id="SSF47473">
    <property type="entry name" value="EF-hand"/>
    <property type="match status" value="1"/>
</dbReference>
<dbReference type="AlphaFoldDB" id="A0AAE1D7A5"/>
<sequence>MYESIELSPFQKEKLLYYFKFLEPDQNNVLDSGSMSRLLEKIFKFTGWSQDDRRAIQCSEVHEAFFEILFEKAEESGGEHGKASLATWYAIWSHMLPGVKGMSGFPVWLRLMPKLLFEMIDRNGDEKISREELTTYYHKLVVPNESPEFLKQWSTTAFNQMTDNGVYQLDHQSFEQIFANFLIGRTPYGPGKYIFGCFRHESDLPFTLIQPAVDNLDD</sequence>
<evidence type="ECO:0000313" key="3">
    <source>
        <dbReference type="Proteomes" id="UP001283361"/>
    </source>
</evidence>
<accession>A0AAE1D7A5</accession>
<dbReference type="Gene3D" id="1.10.238.10">
    <property type="entry name" value="EF-hand"/>
    <property type="match status" value="1"/>
</dbReference>
<evidence type="ECO:0000313" key="2">
    <source>
        <dbReference type="EMBL" id="KAK3759961.1"/>
    </source>
</evidence>
<evidence type="ECO:0000259" key="1">
    <source>
        <dbReference type="PROSITE" id="PS50222"/>
    </source>
</evidence>
<organism evidence="2 3">
    <name type="scientific">Elysia crispata</name>
    <name type="common">lettuce slug</name>
    <dbReference type="NCBI Taxonomy" id="231223"/>
    <lineage>
        <taxon>Eukaryota</taxon>
        <taxon>Metazoa</taxon>
        <taxon>Spiralia</taxon>
        <taxon>Lophotrochozoa</taxon>
        <taxon>Mollusca</taxon>
        <taxon>Gastropoda</taxon>
        <taxon>Heterobranchia</taxon>
        <taxon>Euthyneura</taxon>
        <taxon>Panpulmonata</taxon>
        <taxon>Sacoglossa</taxon>
        <taxon>Placobranchoidea</taxon>
        <taxon>Plakobranchidae</taxon>
        <taxon>Elysia</taxon>
    </lineage>
</organism>
<gene>
    <name evidence="2" type="ORF">RRG08_031495</name>
</gene>
<dbReference type="EMBL" id="JAWDGP010005057">
    <property type="protein sequence ID" value="KAK3759961.1"/>
    <property type="molecule type" value="Genomic_DNA"/>
</dbReference>
<reference evidence="2" key="1">
    <citation type="journal article" date="2023" name="G3 (Bethesda)">
        <title>A reference genome for the long-term kleptoplast-retaining sea slug Elysia crispata morphotype clarki.</title>
        <authorList>
            <person name="Eastman K.E."/>
            <person name="Pendleton A.L."/>
            <person name="Shaikh M.A."/>
            <person name="Suttiyut T."/>
            <person name="Ogas R."/>
            <person name="Tomko P."/>
            <person name="Gavelis G."/>
            <person name="Widhalm J.R."/>
            <person name="Wisecaver J.H."/>
        </authorList>
    </citation>
    <scope>NUCLEOTIDE SEQUENCE</scope>
    <source>
        <strain evidence="2">ECLA1</strain>
    </source>
</reference>
<protein>
    <recommendedName>
        <fullName evidence="1">EF-hand domain-containing protein</fullName>
    </recommendedName>
</protein>
<feature type="domain" description="EF-hand" evidence="1">
    <location>
        <begin position="116"/>
        <end position="143"/>
    </location>
</feature>
<dbReference type="GO" id="GO:0005509">
    <property type="term" value="F:calcium ion binding"/>
    <property type="evidence" value="ECO:0007669"/>
    <property type="project" value="InterPro"/>
</dbReference>
<name>A0AAE1D7A5_9GAST</name>
<dbReference type="Proteomes" id="UP001283361">
    <property type="component" value="Unassembled WGS sequence"/>
</dbReference>
<dbReference type="InterPro" id="IPR011992">
    <property type="entry name" value="EF-hand-dom_pair"/>
</dbReference>
<keyword evidence="3" id="KW-1185">Reference proteome</keyword>
<dbReference type="PROSITE" id="PS50222">
    <property type="entry name" value="EF_HAND_2"/>
    <property type="match status" value="1"/>
</dbReference>
<proteinExistence type="predicted"/>
<dbReference type="InterPro" id="IPR002048">
    <property type="entry name" value="EF_hand_dom"/>
</dbReference>